<dbReference type="InterPro" id="IPR013324">
    <property type="entry name" value="RNA_pol_sigma_r3/r4-like"/>
</dbReference>
<gene>
    <name evidence="8" type="ORF">GCM10017577_65550</name>
</gene>
<evidence type="ECO:0000256" key="5">
    <source>
        <dbReference type="ARBA" id="ARBA00023163"/>
    </source>
</evidence>
<dbReference type="InterPro" id="IPR013249">
    <property type="entry name" value="RNA_pol_sigma70_r4_t2"/>
</dbReference>
<evidence type="ECO:0000256" key="4">
    <source>
        <dbReference type="ARBA" id="ARBA00023125"/>
    </source>
</evidence>
<protein>
    <submittedName>
        <fullName evidence="8">RNA polymerase sigma factor ShbA</fullName>
    </submittedName>
</protein>
<keyword evidence="2" id="KW-0805">Transcription regulation</keyword>
<dbReference type="Pfam" id="PF04542">
    <property type="entry name" value="Sigma70_r2"/>
    <property type="match status" value="1"/>
</dbReference>
<dbReference type="AlphaFoldDB" id="A0A9W6P040"/>
<accession>A0A9W6P040</accession>
<keyword evidence="5" id="KW-0804">Transcription</keyword>
<dbReference type="InterPro" id="IPR014284">
    <property type="entry name" value="RNA_pol_sigma-70_dom"/>
</dbReference>
<dbReference type="Gene3D" id="1.10.10.10">
    <property type="entry name" value="Winged helix-like DNA-binding domain superfamily/Winged helix DNA-binding domain"/>
    <property type="match status" value="1"/>
</dbReference>
<dbReference type="GO" id="GO:0016987">
    <property type="term" value="F:sigma factor activity"/>
    <property type="evidence" value="ECO:0007669"/>
    <property type="project" value="UniProtKB-KW"/>
</dbReference>
<dbReference type="NCBIfam" id="NF007230">
    <property type="entry name" value="PRK09648.1"/>
    <property type="match status" value="1"/>
</dbReference>
<evidence type="ECO:0000313" key="8">
    <source>
        <dbReference type="EMBL" id="GLL15405.1"/>
    </source>
</evidence>
<evidence type="ECO:0000256" key="2">
    <source>
        <dbReference type="ARBA" id="ARBA00023015"/>
    </source>
</evidence>
<keyword evidence="4" id="KW-0238">DNA-binding</keyword>
<dbReference type="Gene3D" id="1.10.1740.10">
    <property type="match status" value="1"/>
</dbReference>
<dbReference type="InterPro" id="IPR013325">
    <property type="entry name" value="RNA_pol_sigma_r2"/>
</dbReference>
<dbReference type="GO" id="GO:0006352">
    <property type="term" value="P:DNA-templated transcription initiation"/>
    <property type="evidence" value="ECO:0007669"/>
    <property type="project" value="InterPro"/>
</dbReference>
<dbReference type="PANTHER" id="PTHR43133">
    <property type="entry name" value="RNA POLYMERASE ECF-TYPE SIGMA FACTO"/>
    <property type="match status" value="1"/>
</dbReference>
<feature type="domain" description="RNA polymerase sigma-70 region 2" evidence="6">
    <location>
        <begin position="43"/>
        <end position="109"/>
    </location>
</feature>
<dbReference type="InterPro" id="IPR039425">
    <property type="entry name" value="RNA_pol_sigma-70-like"/>
</dbReference>
<feature type="domain" description="RNA polymerase sigma factor 70 region 4 type 2" evidence="7">
    <location>
        <begin position="143"/>
        <end position="190"/>
    </location>
</feature>
<evidence type="ECO:0000256" key="1">
    <source>
        <dbReference type="ARBA" id="ARBA00010641"/>
    </source>
</evidence>
<name>A0A9W6P040_9PSEU</name>
<dbReference type="SUPFAM" id="SSF88946">
    <property type="entry name" value="Sigma2 domain of RNA polymerase sigma factors"/>
    <property type="match status" value="1"/>
</dbReference>
<dbReference type="SUPFAM" id="SSF88659">
    <property type="entry name" value="Sigma3 and sigma4 domains of RNA polymerase sigma factors"/>
    <property type="match status" value="1"/>
</dbReference>
<reference evidence="8" key="2">
    <citation type="submission" date="2023-01" db="EMBL/GenBank/DDBJ databases">
        <authorList>
            <person name="Sun Q."/>
            <person name="Evtushenko L."/>
        </authorList>
    </citation>
    <scope>NUCLEOTIDE SEQUENCE</scope>
    <source>
        <strain evidence="8">VKM Ac-1069</strain>
    </source>
</reference>
<evidence type="ECO:0000313" key="9">
    <source>
        <dbReference type="Proteomes" id="UP001143463"/>
    </source>
</evidence>
<evidence type="ECO:0000256" key="3">
    <source>
        <dbReference type="ARBA" id="ARBA00023082"/>
    </source>
</evidence>
<dbReference type="InterPro" id="IPR007627">
    <property type="entry name" value="RNA_pol_sigma70_r2"/>
</dbReference>
<evidence type="ECO:0000259" key="7">
    <source>
        <dbReference type="Pfam" id="PF08281"/>
    </source>
</evidence>
<comment type="caution">
    <text evidence="8">The sequence shown here is derived from an EMBL/GenBank/DDBJ whole genome shotgun (WGS) entry which is preliminary data.</text>
</comment>
<keyword evidence="9" id="KW-1185">Reference proteome</keyword>
<organism evidence="8 9">
    <name type="scientific">Pseudonocardia halophobica</name>
    <dbReference type="NCBI Taxonomy" id="29401"/>
    <lineage>
        <taxon>Bacteria</taxon>
        <taxon>Bacillati</taxon>
        <taxon>Actinomycetota</taxon>
        <taxon>Actinomycetes</taxon>
        <taxon>Pseudonocardiales</taxon>
        <taxon>Pseudonocardiaceae</taxon>
        <taxon>Pseudonocardia</taxon>
    </lineage>
</organism>
<evidence type="ECO:0000259" key="6">
    <source>
        <dbReference type="Pfam" id="PF04542"/>
    </source>
</evidence>
<dbReference type="Proteomes" id="UP001143463">
    <property type="component" value="Unassembled WGS sequence"/>
</dbReference>
<comment type="similarity">
    <text evidence="1">Belongs to the sigma-70 factor family. ECF subfamily.</text>
</comment>
<dbReference type="GO" id="GO:0003677">
    <property type="term" value="F:DNA binding"/>
    <property type="evidence" value="ECO:0007669"/>
    <property type="project" value="UniProtKB-KW"/>
</dbReference>
<sequence>MVLRGRRETGERARRPEGPDREIVARASAGDPAAVAEVLRIVRPFALRYCRARMGTALPGLTAEDLAQQVCIGVLGALPRYEDRGRPFLALVHRIAVHEVGDAYRAAARSPELADLVPDRPDRSAGPEERALAHDDVARLRPVLDRLSAAAREVLVLRVVVGLSADETAAVVGSTPGAVRAMQHRALTTLRRHAEAEGLSPPATAEITSR</sequence>
<proteinExistence type="inferred from homology"/>
<dbReference type="PANTHER" id="PTHR43133:SF58">
    <property type="entry name" value="ECF RNA POLYMERASE SIGMA FACTOR SIGD"/>
    <property type="match status" value="1"/>
</dbReference>
<dbReference type="Pfam" id="PF08281">
    <property type="entry name" value="Sigma70_r4_2"/>
    <property type="match status" value="1"/>
</dbReference>
<dbReference type="NCBIfam" id="TIGR02937">
    <property type="entry name" value="sigma70-ECF"/>
    <property type="match status" value="1"/>
</dbReference>
<keyword evidence="3" id="KW-0731">Sigma factor</keyword>
<reference evidence="8" key="1">
    <citation type="journal article" date="2014" name="Int. J. Syst. Evol. Microbiol.">
        <title>Complete genome sequence of Corynebacterium casei LMG S-19264T (=DSM 44701T), isolated from a smear-ripened cheese.</title>
        <authorList>
            <consortium name="US DOE Joint Genome Institute (JGI-PGF)"/>
            <person name="Walter F."/>
            <person name="Albersmeier A."/>
            <person name="Kalinowski J."/>
            <person name="Ruckert C."/>
        </authorList>
    </citation>
    <scope>NUCLEOTIDE SEQUENCE</scope>
    <source>
        <strain evidence="8">VKM Ac-1069</strain>
    </source>
</reference>
<dbReference type="EMBL" id="BSFQ01000046">
    <property type="protein sequence ID" value="GLL15405.1"/>
    <property type="molecule type" value="Genomic_DNA"/>
</dbReference>
<dbReference type="InterPro" id="IPR036388">
    <property type="entry name" value="WH-like_DNA-bd_sf"/>
</dbReference>